<dbReference type="SUPFAM" id="SSF74653">
    <property type="entry name" value="TolA/TonB C-terminal domain"/>
    <property type="match status" value="1"/>
</dbReference>
<dbReference type="RefSeq" id="WP_089921280.1">
    <property type="nucleotide sequence ID" value="NZ_FOBB01000014.1"/>
</dbReference>
<dbReference type="EMBL" id="FOBB01000014">
    <property type="protein sequence ID" value="SEN89340.1"/>
    <property type="molecule type" value="Genomic_DNA"/>
</dbReference>
<dbReference type="Gene3D" id="3.30.1150.10">
    <property type="match status" value="1"/>
</dbReference>
<accession>A0A1H8K8L6</accession>
<gene>
    <name evidence="2" type="ORF">SAMN04488505_11464</name>
</gene>
<reference evidence="2 3" key="1">
    <citation type="submission" date="2016-10" db="EMBL/GenBank/DDBJ databases">
        <authorList>
            <person name="de Groot N.N."/>
        </authorList>
    </citation>
    <scope>NUCLEOTIDE SEQUENCE [LARGE SCALE GENOMIC DNA]</scope>
    <source>
        <strain evidence="2 3">DSM 21039</strain>
    </source>
</reference>
<evidence type="ECO:0000259" key="1">
    <source>
        <dbReference type="Pfam" id="PF03544"/>
    </source>
</evidence>
<dbReference type="Proteomes" id="UP000198984">
    <property type="component" value="Unassembled WGS sequence"/>
</dbReference>
<name>A0A1H8K8L6_9BACT</name>
<protein>
    <submittedName>
        <fullName evidence="2">TonB protein C-terminal</fullName>
    </submittedName>
</protein>
<evidence type="ECO:0000313" key="2">
    <source>
        <dbReference type="EMBL" id="SEN89340.1"/>
    </source>
</evidence>
<evidence type="ECO:0000313" key="3">
    <source>
        <dbReference type="Proteomes" id="UP000198984"/>
    </source>
</evidence>
<organism evidence="2 3">
    <name type="scientific">Chitinophaga rupis</name>
    <dbReference type="NCBI Taxonomy" id="573321"/>
    <lineage>
        <taxon>Bacteria</taxon>
        <taxon>Pseudomonadati</taxon>
        <taxon>Bacteroidota</taxon>
        <taxon>Chitinophagia</taxon>
        <taxon>Chitinophagales</taxon>
        <taxon>Chitinophagaceae</taxon>
        <taxon>Chitinophaga</taxon>
    </lineage>
</organism>
<feature type="domain" description="TonB C-terminal" evidence="1">
    <location>
        <begin position="74"/>
        <end position="140"/>
    </location>
</feature>
<dbReference type="InterPro" id="IPR037682">
    <property type="entry name" value="TonB_C"/>
</dbReference>
<sequence length="140" mass="15903">MKGCLIIIFSFFVGTSATHAQKREQQDCISLYDSTFKQKIYVWVDKMPQYGEGTTDILTYFSAHFHELKDPDNFQGSIKMEFIVTEKGALKGPKIMNKAPGEITVMEKEALKIFSTMPRWKPGTCKGKAVPVKMQLPIVF</sequence>
<dbReference type="OrthoDB" id="964531at2"/>
<proteinExistence type="predicted"/>
<dbReference type="AlphaFoldDB" id="A0A1H8K8L6"/>
<dbReference type="STRING" id="573321.SAMN04488505_11464"/>
<dbReference type="GO" id="GO:0055085">
    <property type="term" value="P:transmembrane transport"/>
    <property type="evidence" value="ECO:0007669"/>
    <property type="project" value="InterPro"/>
</dbReference>
<dbReference type="Pfam" id="PF03544">
    <property type="entry name" value="TonB_C"/>
    <property type="match status" value="1"/>
</dbReference>
<keyword evidence="3" id="KW-1185">Reference proteome</keyword>